<dbReference type="PANTHER" id="PTHR45625:SF6">
    <property type="entry name" value="SPLICEOSOME-ASSOCIATED PROTEIN CWC27 HOMOLOG"/>
    <property type="match status" value="1"/>
</dbReference>
<dbReference type="PANTHER" id="PTHR45625">
    <property type="entry name" value="PEPTIDYL-PROLYL CIS-TRANS ISOMERASE-RELATED"/>
    <property type="match status" value="1"/>
</dbReference>
<evidence type="ECO:0000256" key="2">
    <source>
        <dbReference type="ARBA" id="ARBA00023242"/>
    </source>
</evidence>
<dbReference type="Pfam" id="PF00160">
    <property type="entry name" value="Pro_isomerase"/>
    <property type="match status" value="1"/>
</dbReference>
<evidence type="ECO:0000256" key="3">
    <source>
        <dbReference type="SAM" id="Phobius"/>
    </source>
</evidence>
<organism evidence="5 6">
    <name type="scientific">Tetraparma gracilis</name>
    <dbReference type="NCBI Taxonomy" id="2962635"/>
    <lineage>
        <taxon>Eukaryota</taxon>
        <taxon>Sar</taxon>
        <taxon>Stramenopiles</taxon>
        <taxon>Ochrophyta</taxon>
        <taxon>Bolidophyceae</taxon>
        <taxon>Parmales</taxon>
        <taxon>Triparmaceae</taxon>
        <taxon>Tetraparma</taxon>
    </lineage>
</organism>
<comment type="subcellular location">
    <subcellularLocation>
        <location evidence="1">Nucleus</location>
    </subcellularLocation>
</comment>
<name>A0ABQ6MYD1_9STRA</name>
<evidence type="ECO:0000313" key="5">
    <source>
        <dbReference type="EMBL" id="GMI36244.1"/>
    </source>
</evidence>
<keyword evidence="3" id="KW-1133">Transmembrane helix</keyword>
<sequence>MSQWHARCSTTTGPLIMSFDPAWAPQGVARLRELFHVGYFDGQFLYRVVPGFLVQFGVANDQAMTKKFVHSPIPDDPHLSSHKFERGTISFAGSGPDSRAADIFISYAHSTSLGKSPWEVPLGVVTSGMESAERFYSGYGEISAFNKGGPNQQKLRNQGEPYALENFPKLDRILVCKTFEGWGNEEGASAQRDEAAYDGRGTPPLLEAGAAGAGVDVPFVMAALLLLLSVLGLVALRVRARTNTLAKERFGAQSLDRRFQEAAVECDDKLA</sequence>
<dbReference type="PROSITE" id="PS50072">
    <property type="entry name" value="CSA_PPIASE_2"/>
    <property type="match status" value="1"/>
</dbReference>
<gene>
    <name evidence="5" type="ORF">TeGR_g3459</name>
</gene>
<protein>
    <recommendedName>
        <fullName evidence="4">PPIase cyclophilin-type domain-containing protein</fullName>
    </recommendedName>
</protein>
<evidence type="ECO:0000313" key="6">
    <source>
        <dbReference type="Proteomes" id="UP001165060"/>
    </source>
</evidence>
<accession>A0ABQ6MYD1</accession>
<dbReference type="Proteomes" id="UP001165060">
    <property type="component" value="Unassembled WGS sequence"/>
</dbReference>
<evidence type="ECO:0000259" key="4">
    <source>
        <dbReference type="PROSITE" id="PS50072"/>
    </source>
</evidence>
<keyword evidence="3" id="KW-0812">Transmembrane</keyword>
<evidence type="ECO:0000256" key="1">
    <source>
        <dbReference type="ARBA" id="ARBA00004123"/>
    </source>
</evidence>
<proteinExistence type="predicted"/>
<reference evidence="5 6" key="1">
    <citation type="journal article" date="2023" name="Commun. Biol.">
        <title>Genome analysis of Parmales, the sister group of diatoms, reveals the evolutionary specialization of diatoms from phago-mixotrophs to photoautotrophs.</title>
        <authorList>
            <person name="Ban H."/>
            <person name="Sato S."/>
            <person name="Yoshikawa S."/>
            <person name="Yamada K."/>
            <person name="Nakamura Y."/>
            <person name="Ichinomiya M."/>
            <person name="Sato N."/>
            <person name="Blanc-Mathieu R."/>
            <person name="Endo H."/>
            <person name="Kuwata A."/>
            <person name="Ogata H."/>
        </authorList>
    </citation>
    <scope>NUCLEOTIDE SEQUENCE [LARGE SCALE GENOMIC DNA]</scope>
</reference>
<feature type="domain" description="PPIase cyclophilin-type" evidence="4">
    <location>
        <begin position="13"/>
        <end position="135"/>
    </location>
</feature>
<dbReference type="InterPro" id="IPR002130">
    <property type="entry name" value="Cyclophilin-type_PPIase_dom"/>
</dbReference>
<keyword evidence="2" id="KW-0539">Nucleus</keyword>
<dbReference type="EMBL" id="BRYB01001914">
    <property type="protein sequence ID" value="GMI36244.1"/>
    <property type="molecule type" value="Genomic_DNA"/>
</dbReference>
<keyword evidence="3" id="KW-0472">Membrane</keyword>
<dbReference type="Gene3D" id="2.40.100.10">
    <property type="entry name" value="Cyclophilin-like"/>
    <property type="match status" value="1"/>
</dbReference>
<keyword evidence="6" id="KW-1185">Reference proteome</keyword>
<comment type="caution">
    <text evidence="5">The sequence shown here is derived from an EMBL/GenBank/DDBJ whole genome shotgun (WGS) entry which is preliminary data.</text>
</comment>
<dbReference type="InterPro" id="IPR044666">
    <property type="entry name" value="Cyclophilin_A-like"/>
</dbReference>
<feature type="transmembrane region" description="Helical" evidence="3">
    <location>
        <begin position="219"/>
        <end position="238"/>
    </location>
</feature>
<dbReference type="SUPFAM" id="SSF50891">
    <property type="entry name" value="Cyclophilin-like"/>
    <property type="match status" value="1"/>
</dbReference>
<dbReference type="InterPro" id="IPR029000">
    <property type="entry name" value="Cyclophilin-like_dom_sf"/>
</dbReference>